<keyword evidence="1" id="KW-0479">Metal-binding</keyword>
<dbReference type="InterPro" id="IPR036864">
    <property type="entry name" value="Zn2-C6_fun-type_DNA-bd_sf"/>
</dbReference>
<evidence type="ECO:0000256" key="4">
    <source>
        <dbReference type="ARBA" id="ARBA00023163"/>
    </source>
</evidence>
<gene>
    <name evidence="7" type="ORF">GRF29_44g1588627</name>
</gene>
<keyword evidence="8" id="KW-1185">Reference proteome</keyword>
<dbReference type="SUPFAM" id="SSF57701">
    <property type="entry name" value="Zn2/Cys6 DNA-binding domain"/>
    <property type="match status" value="1"/>
</dbReference>
<evidence type="ECO:0000256" key="1">
    <source>
        <dbReference type="ARBA" id="ARBA00022723"/>
    </source>
</evidence>
<evidence type="ECO:0000256" key="3">
    <source>
        <dbReference type="ARBA" id="ARBA00023015"/>
    </source>
</evidence>
<dbReference type="Pfam" id="PF00172">
    <property type="entry name" value="Zn_clus"/>
    <property type="match status" value="1"/>
</dbReference>
<reference evidence="7 8" key="1">
    <citation type="submission" date="2021-02" db="EMBL/GenBank/DDBJ databases">
        <title>Genome assembly of Pseudopithomyces chartarum.</title>
        <authorList>
            <person name="Jauregui R."/>
            <person name="Singh J."/>
            <person name="Voisey C."/>
        </authorList>
    </citation>
    <scope>NUCLEOTIDE SEQUENCE [LARGE SCALE GENOMIC DNA]</scope>
    <source>
        <strain evidence="7 8">AGR01</strain>
    </source>
</reference>
<evidence type="ECO:0000259" key="6">
    <source>
        <dbReference type="PROSITE" id="PS50048"/>
    </source>
</evidence>
<dbReference type="Proteomes" id="UP001280581">
    <property type="component" value="Unassembled WGS sequence"/>
</dbReference>
<organism evidence="7 8">
    <name type="scientific">Pseudopithomyces chartarum</name>
    <dbReference type="NCBI Taxonomy" id="1892770"/>
    <lineage>
        <taxon>Eukaryota</taxon>
        <taxon>Fungi</taxon>
        <taxon>Dikarya</taxon>
        <taxon>Ascomycota</taxon>
        <taxon>Pezizomycotina</taxon>
        <taxon>Dothideomycetes</taxon>
        <taxon>Pleosporomycetidae</taxon>
        <taxon>Pleosporales</taxon>
        <taxon>Massarineae</taxon>
        <taxon>Didymosphaeriaceae</taxon>
        <taxon>Pseudopithomyces</taxon>
    </lineage>
</organism>
<comment type="caution">
    <text evidence="7">The sequence shown here is derived from an EMBL/GenBank/DDBJ whole genome shotgun (WGS) entry which is preliminary data.</text>
</comment>
<dbReference type="GO" id="GO:0000981">
    <property type="term" value="F:DNA-binding transcription factor activity, RNA polymerase II-specific"/>
    <property type="evidence" value="ECO:0007669"/>
    <property type="project" value="InterPro"/>
</dbReference>
<keyword evidence="3" id="KW-0805">Transcription regulation</keyword>
<accession>A0AAN6RIM2</accession>
<proteinExistence type="predicted"/>
<dbReference type="PROSITE" id="PS50048">
    <property type="entry name" value="ZN2_CY6_FUNGAL_2"/>
    <property type="match status" value="1"/>
</dbReference>
<evidence type="ECO:0000313" key="7">
    <source>
        <dbReference type="EMBL" id="KAK3210080.1"/>
    </source>
</evidence>
<sequence>MATPSSKRRSCNACVKAKRKCAMELPRCARCVNKDIVCAYPNRTITPDSCIPELDFSWLDDLLRDPTASPWEGALRPQLETITATHLGSHASDNQLLQHLEPLPDCTALTPAETEAAVHRFKTWPEKWLQEGKAPFIHPRLYSTDMPKALQDAYAACAIYSTKTDQNAFVAWTVIESKATDLLRSPDQDSWTPLNLLAAVQALLIFQFIRLFDGDIRQRAQAEKVEPILEYWTNRLNTVTATESGYTTQTAPSWRSWVFAESLRRTSTMSVFLIGIYSLVKLGRCTMGAQVSAHSFTAQRKLWDATGPLEWQFAKESCDPLWIPGMDFNHVIAQACVDELDDFGMVMLIAYKGQDAVNQWLSAYRKNLPVVSNLYRTLQEFT</sequence>
<keyword evidence="2" id="KW-0862">Zinc</keyword>
<dbReference type="PANTHER" id="PTHR47660">
    <property type="entry name" value="TRANSCRIPTION FACTOR WITH C2H2 AND ZN(2)-CYS(6) DNA BINDING DOMAIN (EUROFUNG)-RELATED-RELATED"/>
    <property type="match status" value="1"/>
</dbReference>
<name>A0AAN6RIM2_9PLEO</name>
<dbReference type="InterPro" id="IPR001138">
    <property type="entry name" value="Zn2Cys6_DnaBD"/>
</dbReference>
<evidence type="ECO:0000313" key="8">
    <source>
        <dbReference type="Proteomes" id="UP001280581"/>
    </source>
</evidence>
<dbReference type="CDD" id="cd00067">
    <property type="entry name" value="GAL4"/>
    <property type="match status" value="1"/>
</dbReference>
<dbReference type="Gene3D" id="4.10.240.10">
    <property type="entry name" value="Zn(2)-C6 fungal-type DNA-binding domain"/>
    <property type="match status" value="1"/>
</dbReference>
<dbReference type="GO" id="GO:0008270">
    <property type="term" value="F:zinc ion binding"/>
    <property type="evidence" value="ECO:0007669"/>
    <property type="project" value="InterPro"/>
</dbReference>
<evidence type="ECO:0000256" key="2">
    <source>
        <dbReference type="ARBA" id="ARBA00022833"/>
    </source>
</evidence>
<keyword evidence="5" id="KW-0539">Nucleus</keyword>
<dbReference type="EMBL" id="WVTA01000005">
    <property type="protein sequence ID" value="KAK3210080.1"/>
    <property type="molecule type" value="Genomic_DNA"/>
</dbReference>
<protein>
    <recommendedName>
        <fullName evidence="6">Zn(2)-C6 fungal-type domain-containing protein</fullName>
    </recommendedName>
</protein>
<dbReference type="AlphaFoldDB" id="A0AAN6RIM2"/>
<evidence type="ECO:0000256" key="5">
    <source>
        <dbReference type="ARBA" id="ARBA00023242"/>
    </source>
</evidence>
<dbReference type="SMART" id="SM00066">
    <property type="entry name" value="GAL4"/>
    <property type="match status" value="1"/>
</dbReference>
<feature type="domain" description="Zn(2)-C6 fungal-type" evidence="6">
    <location>
        <begin position="10"/>
        <end position="40"/>
    </location>
</feature>
<dbReference type="PANTHER" id="PTHR47660:SF3">
    <property type="entry name" value="FINGER DOMAIN PROTEIN, PUTATIVE (AFU_ORTHOLOGUE AFUA_4G03310)-RELATED"/>
    <property type="match status" value="1"/>
</dbReference>
<keyword evidence="4" id="KW-0804">Transcription</keyword>